<evidence type="ECO:0000313" key="2">
    <source>
        <dbReference type="Proteomes" id="UP000199343"/>
    </source>
</evidence>
<organism evidence="1 2">
    <name type="scientific">Micromonospora peucetia</name>
    <dbReference type="NCBI Taxonomy" id="47871"/>
    <lineage>
        <taxon>Bacteria</taxon>
        <taxon>Bacillati</taxon>
        <taxon>Actinomycetota</taxon>
        <taxon>Actinomycetes</taxon>
        <taxon>Micromonosporales</taxon>
        <taxon>Micromonosporaceae</taxon>
        <taxon>Micromonospora</taxon>
    </lineage>
</organism>
<accession>A0A1C6V1Q4</accession>
<evidence type="ECO:0000313" key="1">
    <source>
        <dbReference type="EMBL" id="SCL60223.1"/>
    </source>
</evidence>
<reference evidence="1 2" key="1">
    <citation type="submission" date="2016-06" db="EMBL/GenBank/DDBJ databases">
        <authorList>
            <person name="Kjaerup R.B."/>
            <person name="Dalgaard T.S."/>
            <person name="Juul-Madsen H.R."/>
        </authorList>
    </citation>
    <scope>NUCLEOTIDE SEQUENCE [LARGE SCALE GENOMIC DNA]</scope>
    <source>
        <strain evidence="1 2">DSM 43363</strain>
    </source>
</reference>
<dbReference type="AlphaFoldDB" id="A0A1C6V1Q4"/>
<protein>
    <submittedName>
        <fullName evidence="1">Uncharacterized protein</fullName>
    </submittedName>
</protein>
<proteinExistence type="predicted"/>
<dbReference type="Proteomes" id="UP000199343">
    <property type="component" value="Unassembled WGS sequence"/>
</dbReference>
<name>A0A1C6V1Q4_9ACTN</name>
<dbReference type="EMBL" id="FMIC01000002">
    <property type="protein sequence ID" value="SCL60223.1"/>
    <property type="molecule type" value="Genomic_DNA"/>
</dbReference>
<gene>
    <name evidence="1" type="ORF">GA0070608_2277</name>
</gene>
<sequence>MQPLHPGSRLASGGEYSLCWPPGRAGEHASTDVGNESLRLCITASQQPLLHSTVDSSPASNDRCGQAMDGRAPLWTTTADREGCCHSWQNTSVLSRRRSQAPPGSGLTSIGASRWRSSGAVANIVRRVNNDLHRHRHPNSGSADPHAGRVPVDSFSEGRRLTLVASIAFSDETLRRLPLKDAFWLLCGRARQQAKSGRLSSSPSIVLTQSGFQDSSAATSTIALPPRQCRGQPLFSPWHQADEAARRQRNLRLRLVFDAKERGILLILQQEIRSGLL</sequence>